<organism evidence="3 4">
    <name type="scientific">Pricia antarctica</name>
    <dbReference type="NCBI Taxonomy" id="641691"/>
    <lineage>
        <taxon>Bacteria</taxon>
        <taxon>Pseudomonadati</taxon>
        <taxon>Bacteroidota</taxon>
        <taxon>Flavobacteriia</taxon>
        <taxon>Flavobacteriales</taxon>
        <taxon>Flavobacteriaceae</taxon>
        <taxon>Pricia</taxon>
    </lineage>
</organism>
<dbReference type="OrthoDB" id="9816120at2"/>
<dbReference type="Pfam" id="PF13517">
    <property type="entry name" value="FG-GAP_3"/>
    <property type="match status" value="5"/>
</dbReference>
<dbReference type="InterPro" id="IPR028994">
    <property type="entry name" value="Integrin_alpha_N"/>
</dbReference>
<evidence type="ECO:0000313" key="3">
    <source>
        <dbReference type="EMBL" id="SDD82404.1"/>
    </source>
</evidence>
<proteinExistence type="predicted"/>
<evidence type="ECO:0000259" key="2">
    <source>
        <dbReference type="Pfam" id="PF07593"/>
    </source>
</evidence>
<name>A0A1G6XVY8_9FLAO</name>
<sequence length="1189" mass="133391">MTRMNRLPTLFVLIFALVLLSSCIGEKSRDSDTQNYEIRFRKISSDSSNITFNNRIVENETFNMVDFFYVYNGGGVAIGDINNDSLPDLYFTGNMVDDRLYLNKGGLKFEDITASAGIDIPGWSTGVTMVDINHDGLLDIYVCRSGNYEPGQRKNLLFINQGNETFEEKAETFGLADTSYSTQAAFFDYDKDGDLDLYLLNHTNAIRDPNNVLPLIKDGSGPANDRLYRNEETESYKITFTDVSLLAGIRYDGMGLGVGIADVNEDGWEDIFVTNDFIANDYLYINNQQGAFDQMSQTHLDHVSHFSMGNDMADFNNDGLIDMVTADMLPRDNFHEKKMSGPLNYDLFQYTLQQGYMPQYMRNTLQLNNGQVGNYPTSFSEIGQLAGIQATDWSWSPLFADFDNDGLKDLFMSNGYLRDITDLDFINYTGSLSGNVTQDSLDAALKRKARQMPSIALSNFMFKNNGDLSFQDVSEKWGLNEPSLSNGTAYADLDNDGDLDIVANTINSVAFIYENRSEKLPDHNFINIGLVGDSLNLNALGAEVRLFTSDSIQMLQQSVTRGYQSSVDYKLHFGLGDIRTIDSLSVEWPDGKYSILCDLKANQLLVINKTKTATDSLKRPSVAPASLLFQEVTDNYEINYKHDEEDYLDFNRQFLLPHKHSRQGPGIAVSDINGDGREDFFVGGGYNRSGQLFYSKPDKRFEQKPLVKNEKEKYEEDTGILFFDYDSDGDQDLYIVSGSNEFYEGSEYFQDRLYNNDGKGNFSLDEKSLPTMLSSGSCVRAADFDRDGDLDLFVGGRLVPLKYPLPPDSYLLQNENGRFTDVTSQLAPALRKIGMVTDALWTDFDNDGDTDLIAIGEFMDIQFFENDNGKLENVSGKTGLSYTSGWWNSINGGDFDKDGDIDYILGNLGLNTKYKASPKEPITAYGLDYDRNGVLDPILTSYVNGVEHPIHSRDDFIKQIPAMKKKFPDYASYAQAKLDDLLSPKEKSSAYQVKAFNFATSYLRNDGNGQFELINLPREAQLAPVYGILVQDFDSDGFLDIVLTGNDFGTEVGSGRYDAFKGCFLRGNGKGDFEPFSNSHTGLFVDGDNRGAVSLQIDGQFIALFGRNSGRLRLYSTVNPEKECTLFDVPTATLKVKIVNFNGTERWQECYYGSSYLSQSSRILKLYDGEKQIELYDFVGKKTIIDLPN</sequence>
<accession>A0A1G6XVY8</accession>
<dbReference type="PANTHER" id="PTHR16026:SF0">
    <property type="entry name" value="CARTILAGE ACIDIC PROTEIN 1"/>
    <property type="match status" value="1"/>
</dbReference>
<dbReference type="Proteomes" id="UP000199109">
    <property type="component" value="Unassembled WGS sequence"/>
</dbReference>
<reference evidence="3 4" key="1">
    <citation type="submission" date="2016-10" db="EMBL/GenBank/DDBJ databases">
        <authorList>
            <person name="de Groot N.N."/>
        </authorList>
    </citation>
    <scope>NUCLEOTIDE SEQUENCE [LARGE SCALE GENOMIC DNA]</scope>
    <source>
        <strain evidence="3 4">DSM 23421</strain>
    </source>
</reference>
<dbReference type="PANTHER" id="PTHR16026">
    <property type="entry name" value="CARTILAGE ACIDIC PROTEIN 1"/>
    <property type="match status" value="1"/>
</dbReference>
<dbReference type="PROSITE" id="PS51257">
    <property type="entry name" value="PROKAR_LIPOPROTEIN"/>
    <property type="match status" value="1"/>
</dbReference>
<dbReference type="AlphaFoldDB" id="A0A1G6XVY8"/>
<dbReference type="Pfam" id="PF07593">
    <property type="entry name" value="UnbV_ASPIC"/>
    <property type="match status" value="1"/>
</dbReference>
<protein>
    <submittedName>
        <fullName evidence="3">Repeat domain-containing protein</fullName>
    </submittedName>
</protein>
<dbReference type="InterPro" id="IPR011519">
    <property type="entry name" value="UnbV_ASPIC"/>
</dbReference>
<feature type="domain" description="ASPIC/UnbV" evidence="2">
    <location>
        <begin position="539"/>
        <end position="605"/>
    </location>
</feature>
<dbReference type="Gene3D" id="2.130.10.130">
    <property type="entry name" value="Integrin alpha, N-terminal"/>
    <property type="match status" value="3"/>
</dbReference>
<evidence type="ECO:0000313" key="4">
    <source>
        <dbReference type="Proteomes" id="UP000199109"/>
    </source>
</evidence>
<evidence type="ECO:0000256" key="1">
    <source>
        <dbReference type="ARBA" id="ARBA00022729"/>
    </source>
</evidence>
<dbReference type="SUPFAM" id="SSF69318">
    <property type="entry name" value="Integrin alpha N-terminal domain"/>
    <property type="match status" value="3"/>
</dbReference>
<dbReference type="EMBL" id="FNAO01000002">
    <property type="protein sequence ID" value="SDD82404.1"/>
    <property type="molecule type" value="Genomic_DNA"/>
</dbReference>
<keyword evidence="1" id="KW-0732">Signal</keyword>
<keyword evidence="4" id="KW-1185">Reference proteome</keyword>
<dbReference type="InterPro" id="IPR027039">
    <property type="entry name" value="Crtac1"/>
</dbReference>
<dbReference type="InterPro" id="IPR013517">
    <property type="entry name" value="FG-GAP"/>
</dbReference>
<dbReference type="STRING" id="641691.SAMN05421636_10222"/>
<gene>
    <name evidence="3" type="ORF">SAMN05421636_10222</name>
</gene>